<dbReference type="Pfam" id="PF00005">
    <property type="entry name" value="ABC_tran"/>
    <property type="match status" value="1"/>
</dbReference>
<evidence type="ECO:0000313" key="7">
    <source>
        <dbReference type="Proteomes" id="UP000014400"/>
    </source>
</evidence>
<proteinExistence type="predicted"/>
<dbReference type="RefSeq" id="WP_016474929.1">
    <property type="nucleotide sequence ID" value="NZ_KE150480.1"/>
</dbReference>
<evidence type="ECO:0000256" key="3">
    <source>
        <dbReference type="ARBA" id="ARBA00022741"/>
    </source>
</evidence>
<dbReference type="EMBL" id="ATCF01000024">
    <property type="protein sequence ID" value="EPD98465.1"/>
    <property type="molecule type" value="Genomic_DNA"/>
</dbReference>
<dbReference type="PATRIC" id="fig|1203554.3.peg.1841"/>
<dbReference type="GO" id="GO:0015697">
    <property type="term" value="P:quaternary ammonium group transport"/>
    <property type="evidence" value="ECO:0007669"/>
    <property type="project" value="UniProtKB-ARBA"/>
</dbReference>
<evidence type="ECO:0000256" key="1">
    <source>
        <dbReference type="ARBA" id="ARBA00022448"/>
    </source>
</evidence>
<keyword evidence="4" id="KW-0067">ATP-binding</keyword>
<dbReference type="Proteomes" id="UP000014400">
    <property type="component" value="Unassembled WGS sequence"/>
</dbReference>
<keyword evidence="2" id="KW-1003">Cell membrane</keyword>
<dbReference type="Gene3D" id="3.40.50.300">
    <property type="entry name" value="P-loop containing nucleotide triphosphate hydrolases"/>
    <property type="match status" value="1"/>
</dbReference>
<dbReference type="FunFam" id="3.40.50.300:FF:000425">
    <property type="entry name" value="Probable ABC transporter, ATP-binding subunit"/>
    <property type="match status" value="1"/>
</dbReference>
<keyword evidence="7" id="KW-1185">Reference proteome</keyword>
<dbReference type="PANTHER" id="PTHR42781:SF4">
    <property type="entry name" value="SPERMIDINE_PUTRESCINE IMPORT ATP-BINDING PROTEIN POTA"/>
    <property type="match status" value="1"/>
</dbReference>
<dbReference type="PROSITE" id="PS00211">
    <property type="entry name" value="ABC_TRANSPORTER_1"/>
    <property type="match status" value="1"/>
</dbReference>
<dbReference type="SUPFAM" id="SSF52540">
    <property type="entry name" value="P-loop containing nucleoside triphosphate hydrolases"/>
    <property type="match status" value="1"/>
</dbReference>
<dbReference type="InterPro" id="IPR027417">
    <property type="entry name" value="P-loop_NTPase"/>
</dbReference>
<comment type="caution">
    <text evidence="6">The sequence shown here is derived from an EMBL/GenBank/DDBJ whole genome shotgun (WGS) entry which is preliminary data.</text>
</comment>
<feature type="domain" description="ABC transporter" evidence="5">
    <location>
        <begin position="3"/>
        <end position="238"/>
    </location>
</feature>
<evidence type="ECO:0000256" key="4">
    <source>
        <dbReference type="ARBA" id="ARBA00022840"/>
    </source>
</evidence>
<protein>
    <recommendedName>
        <fullName evidence="5">ABC transporter domain-containing protein</fullName>
    </recommendedName>
</protein>
<dbReference type="GO" id="GO:0016887">
    <property type="term" value="F:ATP hydrolysis activity"/>
    <property type="evidence" value="ECO:0007669"/>
    <property type="project" value="InterPro"/>
</dbReference>
<dbReference type="GO" id="GO:0005524">
    <property type="term" value="F:ATP binding"/>
    <property type="evidence" value="ECO:0007669"/>
    <property type="project" value="UniProtKB-KW"/>
</dbReference>
<dbReference type="InterPro" id="IPR050093">
    <property type="entry name" value="ABC_SmlMolc_Importer"/>
</dbReference>
<evidence type="ECO:0000256" key="2">
    <source>
        <dbReference type="ARBA" id="ARBA00022475"/>
    </source>
</evidence>
<evidence type="ECO:0000313" key="6">
    <source>
        <dbReference type="EMBL" id="EPD98465.1"/>
    </source>
</evidence>
<keyword evidence="1" id="KW-0813">Transport</keyword>
<dbReference type="STRING" id="1203554.HMPREF1476_01758"/>
<name>S3BGJ6_9BURK</name>
<dbReference type="PROSITE" id="PS50893">
    <property type="entry name" value="ABC_TRANSPORTER_2"/>
    <property type="match status" value="1"/>
</dbReference>
<gene>
    <name evidence="6" type="ORF">HMPREF1476_01758</name>
</gene>
<organism evidence="6 7">
    <name type="scientific">Sutterella wadsworthensis HGA0223</name>
    <dbReference type="NCBI Taxonomy" id="1203554"/>
    <lineage>
        <taxon>Bacteria</taxon>
        <taxon>Pseudomonadati</taxon>
        <taxon>Pseudomonadota</taxon>
        <taxon>Betaproteobacteria</taxon>
        <taxon>Burkholderiales</taxon>
        <taxon>Sutterellaceae</taxon>
        <taxon>Sutterella</taxon>
    </lineage>
</organism>
<sequence length="325" mass="35532">MSIALRGITKSFQGVTVIPPLTIEFSSRAFTTLLGPSGCGKTTLLRMIAGLETPDAGEILFDGKPVFSADLGLNLPPEKRNIGFVFQDFALWPHLTVFENVAFPLRARKDLSDLKSKVTDALSLVGLADFAGRRVSELSGGQQQRVGFARAIVSRPNIVLFDEPLSALDAQLRETMRSEIKRITSALAMTSIFVTHDQEEAMSMSDRILVLNHGALEQAGSPIDIYTHPATRFAAEFVGQSNFIDDQRMFRPEFAEIIDLKANSSSNHSLIFTARVEQTEYIGGRWLIDVSVGDKHWRLAHSAPQTIGSQIHIAVNPVGIVTVGG</sequence>
<dbReference type="InterPro" id="IPR003439">
    <property type="entry name" value="ABC_transporter-like_ATP-bd"/>
</dbReference>
<dbReference type="InterPro" id="IPR003593">
    <property type="entry name" value="AAA+_ATPase"/>
</dbReference>
<accession>S3BGJ6</accession>
<dbReference type="SMART" id="SM00382">
    <property type="entry name" value="AAA"/>
    <property type="match status" value="1"/>
</dbReference>
<dbReference type="eggNOG" id="COG3842">
    <property type="taxonomic scope" value="Bacteria"/>
</dbReference>
<evidence type="ECO:0000259" key="5">
    <source>
        <dbReference type="PROSITE" id="PS50893"/>
    </source>
</evidence>
<dbReference type="AlphaFoldDB" id="S3BGJ6"/>
<dbReference type="InterPro" id="IPR017871">
    <property type="entry name" value="ABC_transporter-like_CS"/>
</dbReference>
<dbReference type="PANTHER" id="PTHR42781">
    <property type="entry name" value="SPERMIDINE/PUTRESCINE IMPORT ATP-BINDING PROTEIN POTA"/>
    <property type="match status" value="1"/>
</dbReference>
<dbReference type="HOGENOM" id="CLU_000604_1_1_4"/>
<keyword evidence="2" id="KW-0472">Membrane</keyword>
<keyword evidence="3" id="KW-0547">Nucleotide-binding</keyword>
<reference evidence="6 7" key="1">
    <citation type="submission" date="2013-04" db="EMBL/GenBank/DDBJ databases">
        <title>The Genome Sequence of Sutterella wadsworthensis HGA0223.</title>
        <authorList>
            <consortium name="The Broad Institute Genomics Platform"/>
            <person name="Earl A."/>
            <person name="Ward D."/>
            <person name="Feldgarden M."/>
            <person name="Gevers D."/>
            <person name="Schmidt T.M."/>
            <person name="Dover J."/>
            <person name="Dai D."/>
            <person name="Walker B."/>
            <person name="Young S."/>
            <person name="Zeng Q."/>
            <person name="Gargeya S."/>
            <person name="Fitzgerald M."/>
            <person name="Haas B."/>
            <person name="Abouelleil A."/>
            <person name="Allen A.W."/>
            <person name="Alvarado L."/>
            <person name="Arachchi H.M."/>
            <person name="Berlin A.M."/>
            <person name="Chapman S.B."/>
            <person name="Gainer-Dewar J."/>
            <person name="Goldberg J."/>
            <person name="Griggs A."/>
            <person name="Gujja S."/>
            <person name="Hansen M."/>
            <person name="Howarth C."/>
            <person name="Imamovic A."/>
            <person name="Ireland A."/>
            <person name="Larimer J."/>
            <person name="McCowan C."/>
            <person name="Murphy C."/>
            <person name="Pearson M."/>
            <person name="Poon T.W."/>
            <person name="Priest M."/>
            <person name="Roberts A."/>
            <person name="Saif S."/>
            <person name="Shea T."/>
            <person name="Sisk P."/>
            <person name="Sykes S."/>
            <person name="Wortman J."/>
            <person name="Nusbaum C."/>
            <person name="Birren B."/>
        </authorList>
    </citation>
    <scope>NUCLEOTIDE SEQUENCE [LARGE SCALE GENOMIC DNA]</scope>
    <source>
        <strain evidence="6 7">HGA0223</strain>
    </source>
</reference>